<evidence type="ECO:0000259" key="8">
    <source>
        <dbReference type="Pfam" id="PF14322"/>
    </source>
</evidence>
<dbReference type="PROSITE" id="PS51257">
    <property type="entry name" value="PROKAR_LIPOPROTEIN"/>
    <property type="match status" value="1"/>
</dbReference>
<organism evidence="9 10">
    <name type="scientific">Algoriphagus locisalis</name>
    <dbReference type="NCBI Taxonomy" id="305507"/>
    <lineage>
        <taxon>Bacteria</taxon>
        <taxon>Pseudomonadati</taxon>
        <taxon>Bacteroidota</taxon>
        <taxon>Cytophagia</taxon>
        <taxon>Cytophagales</taxon>
        <taxon>Cyclobacteriaceae</taxon>
        <taxon>Algoriphagus</taxon>
    </lineage>
</organism>
<dbReference type="Pfam" id="PF07980">
    <property type="entry name" value="SusD_RagB"/>
    <property type="match status" value="1"/>
</dbReference>
<keyword evidence="10" id="KW-1185">Reference proteome</keyword>
<dbReference type="InterPro" id="IPR019734">
    <property type="entry name" value="TPR_rpt"/>
</dbReference>
<dbReference type="SUPFAM" id="SSF48452">
    <property type="entry name" value="TPR-like"/>
    <property type="match status" value="1"/>
</dbReference>
<evidence type="ECO:0000256" key="5">
    <source>
        <dbReference type="ARBA" id="ARBA00023237"/>
    </source>
</evidence>
<name>A0A1I6XVQ6_9BACT</name>
<keyword evidence="5" id="KW-0998">Cell outer membrane</keyword>
<dbReference type="OrthoDB" id="653598at2"/>
<dbReference type="Proteomes" id="UP000199673">
    <property type="component" value="Unassembled WGS sequence"/>
</dbReference>
<dbReference type="EMBL" id="FPBF01000001">
    <property type="protein sequence ID" value="SFT42207.1"/>
    <property type="molecule type" value="Genomic_DNA"/>
</dbReference>
<evidence type="ECO:0000256" key="2">
    <source>
        <dbReference type="ARBA" id="ARBA00006275"/>
    </source>
</evidence>
<dbReference type="Pfam" id="PF14322">
    <property type="entry name" value="SusD-like_3"/>
    <property type="match status" value="1"/>
</dbReference>
<reference evidence="10" key="1">
    <citation type="submission" date="2016-10" db="EMBL/GenBank/DDBJ databases">
        <authorList>
            <person name="Varghese N."/>
            <person name="Submissions S."/>
        </authorList>
    </citation>
    <scope>NUCLEOTIDE SEQUENCE [LARGE SCALE GENOMIC DNA]</scope>
    <source>
        <strain evidence="10">DSM 23445</strain>
    </source>
</reference>
<evidence type="ECO:0000259" key="7">
    <source>
        <dbReference type="Pfam" id="PF07980"/>
    </source>
</evidence>
<dbReference type="InterPro" id="IPR012944">
    <property type="entry name" value="SusD_RagB_dom"/>
</dbReference>
<keyword evidence="6" id="KW-0802">TPR repeat</keyword>
<dbReference type="GO" id="GO:0009279">
    <property type="term" value="C:cell outer membrane"/>
    <property type="evidence" value="ECO:0007669"/>
    <property type="project" value="UniProtKB-SubCell"/>
</dbReference>
<sequence>MNKKYNYFGIWLSLAFLAFSCESYLDERPSKAIVVPQTLEDLESILNAVDVLNSGDGFGMLMSDDIYTTDNGWISWNEQTRNGYLWKSNLSNARGSLDSWSAPYSRIFRLNVVLDELEQFTPKTQAEKMKVDEIKATALFYRAYQYFDLLQLFSHPLIGSADLDRKAVPLKLSSKMDDIQGPVPSVQIYTRIIADLNSASQYLPEKSEDVLRPSKTACFGLLAKIYLQLKDYPMVLQHAEKALEIKPELLDFNTVEALVDVPLSRTQYPFPSFNQEVVIHIQAVSNTFQNSALTYVEKDIYDLFHENDIRKYLYFTAPDTEGNVNFIGHLTGTYLVFSGISVGELYLMKAEALARTEKLTEALAVINEFLSNRYFIDSYSPAVIQNEKELVEFILTERRKELVFRGLSRWRDMRRFLSDNDWEGPKARVIEGQRYELGKSPLRYMLEIPPNELELNSGF</sequence>
<accession>A0A1I6XVQ6</accession>
<evidence type="ECO:0000256" key="6">
    <source>
        <dbReference type="PROSITE-ProRule" id="PRU00339"/>
    </source>
</evidence>
<comment type="subcellular location">
    <subcellularLocation>
        <location evidence="1">Cell outer membrane</location>
    </subcellularLocation>
</comment>
<evidence type="ECO:0000256" key="4">
    <source>
        <dbReference type="ARBA" id="ARBA00023136"/>
    </source>
</evidence>
<comment type="similarity">
    <text evidence="2">Belongs to the SusD family.</text>
</comment>
<dbReference type="RefSeq" id="WP_091691291.1">
    <property type="nucleotide sequence ID" value="NZ_FPBF01000001.1"/>
</dbReference>
<feature type="domain" description="SusD-like N-terminal" evidence="8">
    <location>
        <begin position="24"/>
        <end position="227"/>
    </location>
</feature>
<keyword evidence="4" id="KW-0472">Membrane</keyword>
<proteinExistence type="inferred from homology"/>
<feature type="domain" description="RagB/SusD" evidence="7">
    <location>
        <begin position="343"/>
        <end position="423"/>
    </location>
</feature>
<keyword evidence="3" id="KW-0732">Signal</keyword>
<evidence type="ECO:0000313" key="9">
    <source>
        <dbReference type="EMBL" id="SFT42207.1"/>
    </source>
</evidence>
<dbReference type="InterPro" id="IPR033985">
    <property type="entry name" value="SusD-like_N"/>
</dbReference>
<evidence type="ECO:0000256" key="3">
    <source>
        <dbReference type="ARBA" id="ARBA00022729"/>
    </source>
</evidence>
<evidence type="ECO:0000313" key="10">
    <source>
        <dbReference type="Proteomes" id="UP000199673"/>
    </source>
</evidence>
<dbReference type="Gene3D" id="1.25.40.390">
    <property type="match status" value="1"/>
</dbReference>
<dbReference type="InterPro" id="IPR011990">
    <property type="entry name" value="TPR-like_helical_dom_sf"/>
</dbReference>
<dbReference type="PROSITE" id="PS50005">
    <property type="entry name" value="TPR"/>
    <property type="match status" value="1"/>
</dbReference>
<gene>
    <name evidence="9" type="ORF">SAMN04489724_0685</name>
</gene>
<dbReference type="STRING" id="305507.SAMN04489724_0685"/>
<evidence type="ECO:0000256" key="1">
    <source>
        <dbReference type="ARBA" id="ARBA00004442"/>
    </source>
</evidence>
<dbReference type="AlphaFoldDB" id="A0A1I6XVQ6"/>
<feature type="repeat" description="TPR" evidence="6">
    <location>
        <begin position="216"/>
        <end position="249"/>
    </location>
</feature>
<protein>
    <submittedName>
        <fullName evidence="9">SusD family protein</fullName>
    </submittedName>
</protein>